<reference evidence="4" key="1">
    <citation type="submission" date="2017-04" db="EMBL/GenBank/DDBJ databases">
        <authorList>
            <person name="Varghese N."/>
            <person name="Submissions S."/>
        </authorList>
    </citation>
    <scope>NUCLEOTIDE SEQUENCE [LARGE SCALE GENOMIC DNA]</scope>
    <source>
        <strain evidence="4">DSM 16537</strain>
    </source>
</reference>
<feature type="domain" description="Outer membrane protein beta-barrel" evidence="2">
    <location>
        <begin position="16"/>
        <end position="200"/>
    </location>
</feature>
<dbReference type="STRING" id="758820.SAMN00777080_0051"/>
<gene>
    <name evidence="3" type="ORF">SAMN00777080_0051</name>
</gene>
<evidence type="ECO:0000256" key="1">
    <source>
        <dbReference type="ARBA" id="ARBA00022729"/>
    </source>
</evidence>
<accession>A0A1W2GXU7</accession>
<keyword evidence="4" id="KW-1185">Reference proteome</keyword>
<sequence>MKVNKNLIGKALASIFIAIAMVSISHVSLAQDRWSFEVRPGVNFATTKLGEANLNTGFGAEGTFAYRFMPNLSVYAGWSWNKFGSDQKVDGTNLDFEETGYTYGLQYTHPLGDSNINLLVRAGGLANHIEVEKGSDVISDSGHGFGWQIEGGLAIPLSDNWELVPSVRYRSLSRDIEIESVTTAVDLKYISLGLGIVFKF</sequence>
<dbReference type="EMBL" id="LT838813">
    <property type="protein sequence ID" value="SMD41527.1"/>
    <property type="molecule type" value="Genomic_DNA"/>
</dbReference>
<dbReference type="InterPro" id="IPR011250">
    <property type="entry name" value="OMP/PagP_B-barrel"/>
</dbReference>
<protein>
    <submittedName>
        <fullName evidence="3">Outer membrane protein beta-barrel domain-containing protein</fullName>
    </submittedName>
</protein>
<dbReference type="OrthoDB" id="1100205at2"/>
<evidence type="ECO:0000313" key="3">
    <source>
        <dbReference type="EMBL" id="SMD41527.1"/>
    </source>
</evidence>
<evidence type="ECO:0000259" key="2">
    <source>
        <dbReference type="Pfam" id="PF13505"/>
    </source>
</evidence>
<dbReference type="Pfam" id="PF13505">
    <property type="entry name" value="OMP_b-brl"/>
    <property type="match status" value="1"/>
</dbReference>
<dbReference type="RefSeq" id="WP_084118403.1">
    <property type="nucleotide sequence ID" value="NZ_LT838813.1"/>
</dbReference>
<dbReference type="AlphaFoldDB" id="A0A1W2GXU7"/>
<organism evidence="3 4">
    <name type="scientific">Aquiflexum balticum DSM 16537</name>
    <dbReference type="NCBI Taxonomy" id="758820"/>
    <lineage>
        <taxon>Bacteria</taxon>
        <taxon>Pseudomonadati</taxon>
        <taxon>Bacteroidota</taxon>
        <taxon>Cytophagia</taxon>
        <taxon>Cytophagales</taxon>
        <taxon>Cyclobacteriaceae</taxon>
        <taxon>Aquiflexum</taxon>
    </lineage>
</organism>
<dbReference type="Proteomes" id="UP000192333">
    <property type="component" value="Chromosome I"/>
</dbReference>
<dbReference type="InterPro" id="IPR027385">
    <property type="entry name" value="Beta-barrel_OMP"/>
</dbReference>
<keyword evidence="1" id="KW-0732">Signal</keyword>
<proteinExistence type="predicted"/>
<evidence type="ECO:0000313" key="4">
    <source>
        <dbReference type="Proteomes" id="UP000192333"/>
    </source>
</evidence>
<dbReference type="Gene3D" id="2.40.160.20">
    <property type="match status" value="1"/>
</dbReference>
<name>A0A1W2GXU7_9BACT</name>
<dbReference type="SUPFAM" id="SSF56925">
    <property type="entry name" value="OMPA-like"/>
    <property type="match status" value="1"/>
</dbReference>